<dbReference type="Proteomes" id="UP000784294">
    <property type="component" value="Unassembled WGS sequence"/>
</dbReference>
<evidence type="ECO:0000313" key="1">
    <source>
        <dbReference type="EMBL" id="VEL28525.1"/>
    </source>
</evidence>
<protein>
    <submittedName>
        <fullName evidence="1">Uncharacterized protein</fullName>
    </submittedName>
</protein>
<organism evidence="1 2">
    <name type="scientific">Protopolystoma xenopodis</name>
    <dbReference type="NCBI Taxonomy" id="117903"/>
    <lineage>
        <taxon>Eukaryota</taxon>
        <taxon>Metazoa</taxon>
        <taxon>Spiralia</taxon>
        <taxon>Lophotrochozoa</taxon>
        <taxon>Platyhelminthes</taxon>
        <taxon>Monogenea</taxon>
        <taxon>Polyopisthocotylea</taxon>
        <taxon>Polystomatidea</taxon>
        <taxon>Polystomatidae</taxon>
        <taxon>Protopolystoma</taxon>
    </lineage>
</organism>
<keyword evidence="2" id="KW-1185">Reference proteome</keyword>
<name>A0A448X5E6_9PLAT</name>
<sequence>MLRLMLQSSMKLNRPHGPEIQVNRMHSLMCRQVTLEKNHNTQDAIHLPQDLSSEKNITINNPPDSTSGDFSPEKTVFAQVSDCLPIILLINNIEASPHFPAIFLQVLYNINFRKKAIL</sequence>
<gene>
    <name evidence="1" type="ORF">PXEA_LOCUS21965</name>
</gene>
<evidence type="ECO:0000313" key="2">
    <source>
        <dbReference type="Proteomes" id="UP000784294"/>
    </source>
</evidence>
<dbReference type="AlphaFoldDB" id="A0A448X5E6"/>
<dbReference type="EMBL" id="CAAALY010095681">
    <property type="protein sequence ID" value="VEL28525.1"/>
    <property type="molecule type" value="Genomic_DNA"/>
</dbReference>
<proteinExistence type="predicted"/>
<reference evidence="1" key="1">
    <citation type="submission" date="2018-11" db="EMBL/GenBank/DDBJ databases">
        <authorList>
            <consortium name="Pathogen Informatics"/>
        </authorList>
    </citation>
    <scope>NUCLEOTIDE SEQUENCE</scope>
</reference>
<accession>A0A448X5E6</accession>
<comment type="caution">
    <text evidence="1">The sequence shown here is derived from an EMBL/GenBank/DDBJ whole genome shotgun (WGS) entry which is preliminary data.</text>
</comment>